<name>A0A7J7D2T0_TRIWF</name>
<dbReference type="Gene3D" id="3.30.420.10">
    <property type="entry name" value="Ribonuclease H-like superfamily/Ribonuclease H"/>
    <property type="match status" value="1"/>
</dbReference>
<dbReference type="Proteomes" id="UP000593562">
    <property type="component" value="Unassembled WGS sequence"/>
</dbReference>
<dbReference type="SUPFAM" id="SSF53098">
    <property type="entry name" value="Ribonuclease H-like"/>
    <property type="match status" value="1"/>
</dbReference>
<dbReference type="GO" id="GO:0004523">
    <property type="term" value="F:RNA-DNA hybrid ribonuclease activity"/>
    <property type="evidence" value="ECO:0007669"/>
    <property type="project" value="InterPro"/>
</dbReference>
<evidence type="ECO:0000259" key="1">
    <source>
        <dbReference type="Pfam" id="PF13456"/>
    </source>
</evidence>
<feature type="domain" description="RNase H type-1" evidence="1">
    <location>
        <begin position="79"/>
        <end position="133"/>
    </location>
</feature>
<dbReference type="AlphaFoldDB" id="A0A7J7D2T0"/>
<gene>
    <name evidence="2" type="ORF">HS088_TW11G00718</name>
</gene>
<dbReference type="InterPro" id="IPR044730">
    <property type="entry name" value="RNase_H-like_dom_plant"/>
</dbReference>
<dbReference type="Pfam" id="PF13456">
    <property type="entry name" value="RVT_3"/>
    <property type="match status" value="1"/>
</dbReference>
<proteinExistence type="predicted"/>
<evidence type="ECO:0000313" key="2">
    <source>
        <dbReference type="EMBL" id="KAF5740641.1"/>
    </source>
</evidence>
<dbReference type="InterPro" id="IPR012337">
    <property type="entry name" value="RNaseH-like_sf"/>
</dbReference>
<keyword evidence="3" id="KW-1185">Reference proteome</keyword>
<evidence type="ECO:0000313" key="3">
    <source>
        <dbReference type="Proteomes" id="UP000593562"/>
    </source>
</evidence>
<dbReference type="PANTHER" id="PTHR47723:SF19">
    <property type="entry name" value="POLYNUCLEOTIDYL TRANSFERASE, RIBONUCLEASE H-LIKE SUPERFAMILY PROTEIN"/>
    <property type="match status" value="1"/>
</dbReference>
<reference evidence="2 3" key="1">
    <citation type="journal article" date="2020" name="Nat. Commun.">
        <title>Genome of Tripterygium wilfordii and identification of cytochrome P450 involved in triptolide biosynthesis.</title>
        <authorList>
            <person name="Tu L."/>
            <person name="Su P."/>
            <person name="Zhang Z."/>
            <person name="Gao L."/>
            <person name="Wang J."/>
            <person name="Hu T."/>
            <person name="Zhou J."/>
            <person name="Zhang Y."/>
            <person name="Zhao Y."/>
            <person name="Liu Y."/>
            <person name="Song Y."/>
            <person name="Tong Y."/>
            <person name="Lu Y."/>
            <person name="Yang J."/>
            <person name="Xu C."/>
            <person name="Jia M."/>
            <person name="Peters R.J."/>
            <person name="Huang L."/>
            <person name="Gao W."/>
        </authorList>
    </citation>
    <scope>NUCLEOTIDE SEQUENCE [LARGE SCALE GENOMIC DNA]</scope>
    <source>
        <strain evidence="3">cv. XIE 37</strain>
        <tissue evidence="2">Leaf</tissue>
    </source>
</reference>
<protein>
    <submittedName>
        <fullName evidence="2">F-box protein GID2</fullName>
    </submittedName>
</protein>
<dbReference type="CDD" id="cd06222">
    <property type="entry name" value="RNase_H_like"/>
    <property type="match status" value="1"/>
</dbReference>
<dbReference type="EMBL" id="JAAARO010000011">
    <property type="protein sequence ID" value="KAF5740641.1"/>
    <property type="molecule type" value="Genomic_DNA"/>
</dbReference>
<sequence length="161" mass="18028">MKRTLTCGEFPVTRDEGTKKMKMIKQDDDGDDDEEEVNKETGFVHLDENSLFEVFKHVDARTLGPAVWSLPPLGMFKLNVDGACFNDKGSCGVGGVMRDDRGRVSFSFSCYRQGVLDPMKIESLAVLVGLQIVHFLARNFHRALGTMVWMEEIPAWAILGL</sequence>
<dbReference type="InterPro" id="IPR053151">
    <property type="entry name" value="RNase_H-like"/>
</dbReference>
<comment type="caution">
    <text evidence="2">The sequence shown here is derived from an EMBL/GenBank/DDBJ whole genome shotgun (WGS) entry which is preliminary data.</text>
</comment>
<dbReference type="GO" id="GO:0003676">
    <property type="term" value="F:nucleic acid binding"/>
    <property type="evidence" value="ECO:0007669"/>
    <property type="project" value="InterPro"/>
</dbReference>
<dbReference type="InterPro" id="IPR036397">
    <property type="entry name" value="RNaseH_sf"/>
</dbReference>
<accession>A0A7J7D2T0</accession>
<organism evidence="2 3">
    <name type="scientific">Tripterygium wilfordii</name>
    <name type="common">Thunder God vine</name>
    <dbReference type="NCBI Taxonomy" id="458696"/>
    <lineage>
        <taxon>Eukaryota</taxon>
        <taxon>Viridiplantae</taxon>
        <taxon>Streptophyta</taxon>
        <taxon>Embryophyta</taxon>
        <taxon>Tracheophyta</taxon>
        <taxon>Spermatophyta</taxon>
        <taxon>Magnoliopsida</taxon>
        <taxon>eudicotyledons</taxon>
        <taxon>Gunneridae</taxon>
        <taxon>Pentapetalae</taxon>
        <taxon>rosids</taxon>
        <taxon>fabids</taxon>
        <taxon>Celastrales</taxon>
        <taxon>Celastraceae</taxon>
        <taxon>Tripterygium</taxon>
    </lineage>
</organism>
<dbReference type="InterPro" id="IPR002156">
    <property type="entry name" value="RNaseH_domain"/>
</dbReference>
<dbReference type="InParanoid" id="A0A7J7D2T0"/>
<dbReference type="PANTHER" id="PTHR47723">
    <property type="entry name" value="OS05G0353850 PROTEIN"/>
    <property type="match status" value="1"/>
</dbReference>